<protein>
    <submittedName>
        <fullName evidence="2">Uncharacterized protein</fullName>
    </submittedName>
</protein>
<organism evidence="2 3">
    <name type="scientific">Acinetobacter guillouiae NIPH 991</name>
    <dbReference type="NCBI Taxonomy" id="1217656"/>
    <lineage>
        <taxon>Bacteria</taxon>
        <taxon>Pseudomonadati</taxon>
        <taxon>Pseudomonadota</taxon>
        <taxon>Gammaproteobacteria</taxon>
        <taxon>Moraxellales</taxon>
        <taxon>Moraxellaceae</taxon>
        <taxon>Acinetobacter</taxon>
    </lineage>
</organism>
<dbReference type="EMBL" id="APPJ01000007">
    <property type="protein sequence ID" value="ENV18455.1"/>
    <property type="molecule type" value="Genomic_DNA"/>
</dbReference>
<reference evidence="2 3" key="1">
    <citation type="submission" date="2013-02" db="EMBL/GenBank/DDBJ databases">
        <title>The Genome Sequence of Acinetobacter guillouiae NIPH 991.</title>
        <authorList>
            <consortium name="The Broad Institute Genome Sequencing Platform"/>
            <consortium name="The Broad Institute Genome Sequencing Center for Infectious Disease"/>
            <person name="Cerqueira G."/>
            <person name="Feldgarden M."/>
            <person name="Courvalin P."/>
            <person name="Perichon B."/>
            <person name="Grillot-Courvalin C."/>
            <person name="Clermont D."/>
            <person name="Rocha E."/>
            <person name="Yoon E.-J."/>
            <person name="Nemec A."/>
            <person name="Walker B."/>
            <person name="Young S.K."/>
            <person name="Zeng Q."/>
            <person name="Gargeya S."/>
            <person name="Fitzgerald M."/>
            <person name="Haas B."/>
            <person name="Abouelleil A."/>
            <person name="Alvarado L."/>
            <person name="Arachchi H.M."/>
            <person name="Berlin A.M."/>
            <person name="Chapman S.B."/>
            <person name="Dewar J."/>
            <person name="Goldberg J."/>
            <person name="Griggs A."/>
            <person name="Gujja S."/>
            <person name="Hansen M."/>
            <person name="Howarth C."/>
            <person name="Imamovic A."/>
            <person name="Larimer J."/>
            <person name="McCowan C."/>
            <person name="Murphy C."/>
            <person name="Neiman D."/>
            <person name="Pearson M."/>
            <person name="Priest M."/>
            <person name="Roberts A."/>
            <person name="Saif S."/>
            <person name="Shea T."/>
            <person name="Sisk P."/>
            <person name="Sykes S."/>
            <person name="Wortman J."/>
            <person name="Nusbaum C."/>
            <person name="Birren B."/>
        </authorList>
    </citation>
    <scope>NUCLEOTIDE SEQUENCE [LARGE SCALE GENOMIC DNA]</scope>
    <source>
        <strain evidence="2 3">NIPH 991</strain>
    </source>
</reference>
<dbReference type="Proteomes" id="UP000013148">
    <property type="component" value="Unassembled WGS sequence"/>
</dbReference>
<feature type="compositionally biased region" description="Basic and acidic residues" evidence="1">
    <location>
        <begin position="7"/>
        <end position="18"/>
    </location>
</feature>
<sequence>MALTALPKEKPNTSEKPRVLTQSEITALRQDMKQSIAWAQAELRRRHKYPN</sequence>
<evidence type="ECO:0000256" key="1">
    <source>
        <dbReference type="SAM" id="MobiDB-lite"/>
    </source>
</evidence>
<evidence type="ECO:0000313" key="2">
    <source>
        <dbReference type="EMBL" id="ENV18455.1"/>
    </source>
</evidence>
<dbReference type="RefSeq" id="WP_004818163.1">
    <property type="nucleotide sequence ID" value="NZ_KB849456.1"/>
</dbReference>
<dbReference type="HOGENOM" id="CLU_3094496_0_0_6"/>
<gene>
    <name evidence="2" type="ORF">F964_00879</name>
</gene>
<keyword evidence="3" id="KW-1185">Reference proteome</keyword>
<proteinExistence type="predicted"/>
<name>N8YGR3_ACIGI</name>
<dbReference type="PATRIC" id="fig|1217656.3.peg.853"/>
<dbReference type="AlphaFoldDB" id="N8YGR3"/>
<accession>N8YGR3</accession>
<comment type="caution">
    <text evidence="2">The sequence shown here is derived from an EMBL/GenBank/DDBJ whole genome shotgun (WGS) entry which is preliminary data.</text>
</comment>
<feature type="region of interest" description="Disordered" evidence="1">
    <location>
        <begin position="1"/>
        <end position="20"/>
    </location>
</feature>
<evidence type="ECO:0000313" key="3">
    <source>
        <dbReference type="Proteomes" id="UP000013148"/>
    </source>
</evidence>